<keyword evidence="4 7" id="KW-1133">Transmembrane helix</keyword>
<dbReference type="EMBL" id="JAEEGB010000010">
    <property type="protein sequence ID" value="MBI6872998.1"/>
    <property type="molecule type" value="Genomic_DNA"/>
</dbReference>
<dbReference type="Pfam" id="PF06738">
    <property type="entry name" value="ThrE"/>
    <property type="match status" value="1"/>
</dbReference>
<feature type="transmembrane region" description="Helical" evidence="7">
    <location>
        <begin position="165"/>
        <end position="187"/>
    </location>
</feature>
<organism evidence="9 10">
    <name type="scientific">Clostridium aciditolerans</name>
    <dbReference type="NCBI Taxonomy" id="339861"/>
    <lineage>
        <taxon>Bacteria</taxon>
        <taxon>Bacillati</taxon>
        <taxon>Bacillota</taxon>
        <taxon>Clostridia</taxon>
        <taxon>Eubacteriales</taxon>
        <taxon>Clostridiaceae</taxon>
        <taxon>Clostridium</taxon>
    </lineage>
</organism>
<comment type="similarity">
    <text evidence="6">Belongs to the ThrE exporter (TC 2.A.79) family.</text>
</comment>
<evidence type="ECO:0000256" key="4">
    <source>
        <dbReference type="ARBA" id="ARBA00022989"/>
    </source>
</evidence>
<dbReference type="AlphaFoldDB" id="A0A934M4W4"/>
<feature type="domain" description="Threonine/serine exporter-like N-terminal" evidence="8">
    <location>
        <begin position="9"/>
        <end position="247"/>
    </location>
</feature>
<dbReference type="PANTHER" id="PTHR34390:SF2">
    <property type="entry name" value="SUCCINATE TRANSPORTER SUBUNIT YJJP-RELATED"/>
    <property type="match status" value="1"/>
</dbReference>
<dbReference type="PANTHER" id="PTHR34390">
    <property type="entry name" value="UPF0442 PROTEIN YJJB-RELATED"/>
    <property type="match status" value="1"/>
</dbReference>
<evidence type="ECO:0000256" key="1">
    <source>
        <dbReference type="ARBA" id="ARBA00004651"/>
    </source>
</evidence>
<evidence type="ECO:0000313" key="10">
    <source>
        <dbReference type="Proteomes" id="UP000622687"/>
    </source>
</evidence>
<comment type="subcellular location">
    <subcellularLocation>
        <location evidence="1">Cell membrane</location>
        <topology evidence="1">Multi-pass membrane protein</topology>
    </subcellularLocation>
</comment>
<evidence type="ECO:0000256" key="3">
    <source>
        <dbReference type="ARBA" id="ARBA00022692"/>
    </source>
</evidence>
<dbReference type="InterPro" id="IPR050539">
    <property type="entry name" value="ThrE_Dicarb/AminoAcid_Exp"/>
</dbReference>
<name>A0A934M4W4_9CLOT</name>
<keyword evidence="10" id="KW-1185">Reference proteome</keyword>
<evidence type="ECO:0000256" key="6">
    <source>
        <dbReference type="ARBA" id="ARBA00034125"/>
    </source>
</evidence>
<reference evidence="9" key="1">
    <citation type="submission" date="2020-12" db="EMBL/GenBank/DDBJ databases">
        <title>Clostridium thailandense sp. nov., a novel acetogenic bacterium isolated from peat land soil in Thailand.</title>
        <authorList>
            <person name="Chaikitkaew S."/>
            <person name="Birkeland N.K."/>
        </authorList>
    </citation>
    <scope>NUCLEOTIDE SEQUENCE</scope>
    <source>
        <strain evidence="9">DSM 17425</strain>
    </source>
</reference>
<evidence type="ECO:0000259" key="8">
    <source>
        <dbReference type="Pfam" id="PF06738"/>
    </source>
</evidence>
<evidence type="ECO:0000256" key="7">
    <source>
        <dbReference type="SAM" id="Phobius"/>
    </source>
</evidence>
<dbReference type="Proteomes" id="UP000622687">
    <property type="component" value="Unassembled WGS sequence"/>
</dbReference>
<evidence type="ECO:0000313" key="9">
    <source>
        <dbReference type="EMBL" id="MBI6872998.1"/>
    </source>
</evidence>
<evidence type="ECO:0000256" key="2">
    <source>
        <dbReference type="ARBA" id="ARBA00022475"/>
    </source>
</evidence>
<accession>A0A934M4W4</accession>
<dbReference type="GO" id="GO:0005886">
    <property type="term" value="C:plasma membrane"/>
    <property type="evidence" value="ECO:0007669"/>
    <property type="project" value="UniProtKB-SubCell"/>
</dbReference>
<protein>
    <submittedName>
        <fullName evidence="9">Threonine/serine exporter family protein</fullName>
    </submittedName>
</protein>
<feature type="transmembrane region" description="Helical" evidence="7">
    <location>
        <begin position="117"/>
        <end position="134"/>
    </location>
</feature>
<dbReference type="GO" id="GO:0015744">
    <property type="term" value="P:succinate transport"/>
    <property type="evidence" value="ECO:0007669"/>
    <property type="project" value="TreeGrafter"/>
</dbReference>
<evidence type="ECO:0000256" key="5">
    <source>
        <dbReference type="ARBA" id="ARBA00023136"/>
    </source>
</evidence>
<proteinExistence type="inferred from homology"/>
<keyword evidence="3 7" id="KW-0812">Transmembrane</keyword>
<comment type="caution">
    <text evidence="9">The sequence shown here is derived from an EMBL/GenBank/DDBJ whole genome shotgun (WGS) entry which is preliminary data.</text>
</comment>
<feature type="transmembrane region" description="Helical" evidence="7">
    <location>
        <begin position="193"/>
        <end position="212"/>
    </location>
</feature>
<sequence>MDFNRIINMATYAGKIMLESGAEIYRVEETMVRICSSWNIPNLETFVTPTVIMVSASTKYGQPISIVKRIKKRTVNLEKISQVNDISRNIKSRGLTLDDIESKLSQIESSKAYSDKLNIVLSGVAAAFFSLVFGGNLRDFFVSFFIGCSIRIISLTLSNLSANDFFINILCGSFTAIVALTSTYLNIGSHSDKIIIGSIMLLVPGLAITNAIRDTIAGDLLAGISRAVEAFLVAVGIALGTGVVLRFWLVYFGGVKL</sequence>
<feature type="transmembrane region" description="Helical" evidence="7">
    <location>
        <begin position="224"/>
        <end position="249"/>
    </location>
</feature>
<dbReference type="InterPro" id="IPR010619">
    <property type="entry name" value="ThrE-like_N"/>
</dbReference>
<keyword evidence="2" id="KW-1003">Cell membrane</keyword>
<dbReference type="RefSeq" id="WP_211142476.1">
    <property type="nucleotide sequence ID" value="NZ_JAEEGB010000010.1"/>
</dbReference>
<dbReference type="GO" id="GO:0022857">
    <property type="term" value="F:transmembrane transporter activity"/>
    <property type="evidence" value="ECO:0007669"/>
    <property type="project" value="InterPro"/>
</dbReference>
<keyword evidence="5 7" id="KW-0472">Membrane</keyword>
<gene>
    <name evidence="9" type="ORF">I6U51_09825</name>
</gene>